<dbReference type="OrthoDB" id="4412581at2"/>
<keyword evidence="2" id="KW-1185">Reference proteome</keyword>
<dbReference type="KEGG" id="cpso:CPPEL_01615"/>
<name>A0A3G6IWJ6_9CORY</name>
<evidence type="ECO:0000313" key="2">
    <source>
        <dbReference type="Proteomes" id="UP000271426"/>
    </source>
</evidence>
<dbReference type="AlphaFoldDB" id="A0A3G6IWJ6"/>
<reference evidence="1 2" key="1">
    <citation type="submission" date="2018-11" db="EMBL/GenBank/DDBJ databases">
        <authorList>
            <person name="Kleinhagauer T."/>
            <person name="Glaeser S.P."/>
            <person name="Spergser J."/>
            <person name="Ruckert C."/>
            <person name="Kaempfer P."/>
            <person name="Busse H.-J."/>
        </authorList>
    </citation>
    <scope>NUCLEOTIDE SEQUENCE [LARGE SCALE GENOMIC DNA]</scope>
    <source>
        <strain evidence="1 2">812CH</strain>
    </source>
</reference>
<dbReference type="EMBL" id="CP033898">
    <property type="protein sequence ID" value="AZA08470.1"/>
    <property type="molecule type" value="Genomic_DNA"/>
</dbReference>
<gene>
    <name evidence="1" type="ORF">CPPEL_01615</name>
</gene>
<proteinExistence type="predicted"/>
<organism evidence="1 2">
    <name type="scientific">Corynebacterium pseudopelargi</name>
    <dbReference type="NCBI Taxonomy" id="2080757"/>
    <lineage>
        <taxon>Bacteria</taxon>
        <taxon>Bacillati</taxon>
        <taxon>Actinomycetota</taxon>
        <taxon>Actinomycetes</taxon>
        <taxon>Mycobacteriales</taxon>
        <taxon>Corynebacteriaceae</taxon>
        <taxon>Corynebacterium</taxon>
    </lineage>
</organism>
<dbReference type="Proteomes" id="UP000271426">
    <property type="component" value="Chromosome"/>
</dbReference>
<accession>A0A3G6IWJ6</accession>
<sequence>MDFLLQIQQIVDAPIKDLLVQLQTSLPDVDLSNLFTINGPETVGDLNFGSSFDNANFGSSDFGSGHNEFGSSEFLHPEVSVNGIKD</sequence>
<evidence type="ECO:0000313" key="1">
    <source>
        <dbReference type="EMBL" id="AZA08470.1"/>
    </source>
</evidence>
<dbReference type="RefSeq" id="WP_123959504.1">
    <property type="nucleotide sequence ID" value="NZ_CP033898.1"/>
</dbReference>
<protein>
    <submittedName>
        <fullName evidence="1">Uncharacterized protein</fullName>
    </submittedName>
</protein>